<evidence type="ECO:0000313" key="1">
    <source>
        <dbReference type="EMBL" id="AKD25666.1"/>
    </source>
</evidence>
<dbReference type="RefSeq" id="WP_066024298.1">
    <property type="nucleotide sequence ID" value="NZ_CP007501.1"/>
</dbReference>
<gene>
    <name evidence="1" type="ORF">CL55_00013330</name>
</gene>
<dbReference type="PATRIC" id="fig|576611.7.peg.1355"/>
<organism evidence="1 2">
    <name type="scientific">Polynucleobacter duraquae</name>
    <dbReference type="NCBI Taxonomy" id="1835254"/>
    <lineage>
        <taxon>Bacteria</taxon>
        <taxon>Pseudomonadati</taxon>
        <taxon>Pseudomonadota</taxon>
        <taxon>Betaproteobacteria</taxon>
        <taxon>Burkholderiales</taxon>
        <taxon>Burkholderiaceae</taxon>
        <taxon>Polynucleobacter</taxon>
    </lineage>
</organism>
<proteinExistence type="predicted"/>
<accession>A0A0E3ZLY4</accession>
<reference evidence="1 2" key="1">
    <citation type="submission" date="2014-03" db="EMBL/GenBank/DDBJ databases">
        <title>Genome of Polynucleobacter strain MWH-MoK4.</title>
        <authorList>
            <person name="Hahn M.W."/>
        </authorList>
    </citation>
    <scope>NUCLEOTIDE SEQUENCE [LARGE SCALE GENOMIC DNA]</scope>
    <source>
        <strain evidence="1 2">MWH-MoK4</strain>
    </source>
</reference>
<dbReference type="EMBL" id="CP007501">
    <property type="protein sequence ID" value="AKD25666.1"/>
    <property type="molecule type" value="Genomic_DNA"/>
</dbReference>
<protein>
    <submittedName>
        <fullName evidence="1">Uncharacterized protein</fullName>
    </submittedName>
</protein>
<keyword evidence="2" id="KW-1185">Reference proteome</keyword>
<name>A0A0E3ZLY4_9BURK</name>
<dbReference type="Proteomes" id="UP000061135">
    <property type="component" value="Chromosome"/>
</dbReference>
<dbReference type="AlphaFoldDB" id="A0A0E3ZLY4"/>
<evidence type="ECO:0000313" key="2">
    <source>
        <dbReference type="Proteomes" id="UP000061135"/>
    </source>
</evidence>
<dbReference type="HOGENOM" id="CLU_2082673_0_0_4"/>
<dbReference type="STRING" id="1835254.CL55_00013330"/>
<dbReference type="KEGG" id="pdq:CL55_00013330"/>
<sequence length="117" mass="13221">MSKQLVKCSVDMSNTSEYLYAHVDLDGIQVGPGDQVLVHDPITEIPFGEVLSYQRTATVSKAGWLSRFWVYLTARLEITLLYEVSFSTTRFSQAKKYPRVRAVVHTQPLIVTKGIEV</sequence>